<dbReference type="GO" id="GO:0008654">
    <property type="term" value="P:phospholipid biosynthetic process"/>
    <property type="evidence" value="ECO:0007669"/>
    <property type="project" value="UniProtKB-UniRule"/>
</dbReference>
<comment type="caution">
    <text evidence="11">The sequence shown here is derived from an EMBL/GenBank/DDBJ whole genome shotgun (WGS) entry which is preliminary data.</text>
</comment>
<keyword evidence="1 10" id="KW-1003">Cell membrane</keyword>
<evidence type="ECO:0000256" key="1">
    <source>
        <dbReference type="ARBA" id="ARBA00022475"/>
    </source>
</evidence>
<comment type="subunit">
    <text evidence="10">Probably interacts with PlsX.</text>
</comment>
<evidence type="ECO:0000256" key="8">
    <source>
        <dbReference type="ARBA" id="ARBA00023209"/>
    </source>
</evidence>
<evidence type="ECO:0000313" key="11">
    <source>
        <dbReference type="EMBL" id="RJY08672.1"/>
    </source>
</evidence>
<dbReference type="GO" id="GO:0005886">
    <property type="term" value="C:plasma membrane"/>
    <property type="evidence" value="ECO:0007669"/>
    <property type="project" value="UniProtKB-SubCell"/>
</dbReference>
<comment type="subcellular location">
    <subcellularLocation>
        <location evidence="10">Cell membrane</location>
        <topology evidence="10">Multi-pass membrane protein</topology>
    </subcellularLocation>
</comment>
<organism evidence="11 12">
    <name type="scientific">Aurantiacibacter aquimixticola</name>
    <dbReference type="NCBI Taxonomy" id="1958945"/>
    <lineage>
        <taxon>Bacteria</taxon>
        <taxon>Pseudomonadati</taxon>
        <taxon>Pseudomonadota</taxon>
        <taxon>Alphaproteobacteria</taxon>
        <taxon>Sphingomonadales</taxon>
        <taxon>Erythrobacteraceae</taxon>
        <taxon>Aurantiacibacter</taxon>
    </lineage>
</organism>
<dbReference type="Pfam" id="PF02660">
    <property type="entry name" value="G3P_acyltransf"/>
    <property type="match status" value="1"/>
</dbReference>
<keyword evidence="4 10" id="KW-0812">Transmembrane</keyword>
<keyword evidence="2 10" id="KW-0444">Lipid biosynthesis</keyword>
<dbReference type="OrthoDB" id="9777124at2"/>
<comment type="similarity">
    <text evidence="10">Belongs to the PlsY family.</text>
</comment>
<feature type="transmembrane region" description="Helical" evidence="10">
    <location>
        <begin position="123"/>
        <end position="145"/>
    </location>
</feature>
<dbReference type="Proteomes" id="UP000285232">
    <property type="component" value="Unassembled WGS sequence"/>
</dbReference>
<comment type="function">
    <text evidence="10">Catalyzes the transfer of an acyl group from acyl-phosphate (acyl-PO(4)) to glycerol-3-phosphate (G3P) to form lysophosphatidic acid (LPA). This enzyme utilizes acyl-phosphate as fatty acyl donor, but not acyl-CoA or acyl-ACP.</text>
</comment>
<dbReference type="HAMAP" id="MF_01043">
    <property type="entry name" value="PlsY"/>
    <property type="match status" value="1"/>
</dbReference>
<keyword evidence="3 10" id="KW-0808">Transferase</keyword>
<dbReference type="SMART" id="SM01207">
    <property type="entry name" value="G3P_acyltransf"/>
    <property type="match status" value="1"/>
</dbReference>
<keyword evidence="11" id="KW-0012">Acyltransferase</keyword>
<dbReference type="InterPro" id="IPR003811">
    <property type="entry name" value="G3P_acylTferase_PlsY"/>
</dbReference>
<evidence type="ECO:0000256" key="3">
    <source>
        <dbReference type="ARBA" id="ARBA00022679"/>
    </source>
</evidence>
<evidence type="ECO:0000256" key="9">
    <source>
        <dbReference type="ARBA" id="ARBA00023264"/>
    </source>
</evidence>
<keyword evidence="9 10" id="KW-1208">Phospholipid metabolism</keyword>
<evidence type="ECO:0000256" key="7">
    <source>
        <dbReference type="ARBA" id="ARBA00023136"/>
    </source>
</evidence>
<feature type="transmembrane region" description="Helical" evidence="10">
    <location>
        <begin position="94"/>
        <end position="111"/>
    </location>
</feature>
<keyword evidence="6 10" id="KW-0443">Lipid metabolism</keyword>
<evidence type="ECO:0000256" key="5">
    <source>
        <dbReference type="ARBA" id="ARBA00022989"/>
    </source>
</evidence>
<dbReference type="PANTHER" id="PTHR30309:SF0">
    <property type="entry name" value="GLYCEROL-3-PHOSPHATE ACYLTRANSFERASE-RELATED"/>
    <property type="match status" value="1"/>
</dbReference>
<protein>
    <recommendedName>
        <fullName evidence="10">Glycerol-3-phosphate acyltransferase</fullName>
    </recommendedName>
    <alternativeName>
        <fullName evidence="10">Acyl-PO4 G3P acyltransferase</fullName>
    </alternativeName>
    <alternativeName>
        <fullName evidence="10">Acyl-phosphate--glycerol-3-phosphate acyltransferase</fullName>
    </alternativeName>
    <alternativeName>
        <fullName evidence="10">G3P acyltransferase</fullName>
        <shortName evidence="10">GPAT</shortName>
        <ecNumber evidence="10">2.3.1.275</ecNumber>
    </alternativeName>
    <alternativeName>
        <fullName evidence="10">Lysophosphatidic acid synthase</fullName>
        <shortName evidence="10">LPA synthase</shortName>
    </alternativeName>
</protein>
<dbReference type="NCBIfam" id="TIGR00023">
    <property type="entry name" value="glycerol-3-phosphate 1-O-acyltransferase PlsY"/>
    <property type="match status" value="1"/>
</dbReference>
<evidence type="ECO:0000256" key="10">
    <source>
        <dbReference type="HAMAP-Rule" id="MF_01043"/>
    </source>
</evidence>
<evidence type="ECO:0000256" key="2">
    <source>
        <dbReference type="ARBA" id="ARBA00022516"/>
    </source>
</evidence>
<name>A0A419RS95_9SPHN</name>
<gene>
    <name evidence="10 11" type="primary">plsY</name>
    <name evidence="11" type="ORF">D6201_04230</name>
</gene>
<dbReference type="GO" id="GO:0043772">
    <property type="term" value="F:acyl-phosphate glycerol-3-phosphate acyltransferase activity"/>
    <property type="evidence" value="ECO:0007669"/>
    <property type="project" value="UniProtKB-UniRule"/>
</dbReference>
<proteinExistence type="inferred from homology"/>
<dbReference type="AlphaFoldDB" id="A0A419RS95"/>
<dbReference type="UniPathway" id="UPA00085"/>
<accession>A0A419RS95</accession>
<keyword evidence="8 10" id="KW-0594">Phospholipid biosynthesis</keyword>
<dbReference type="PANTHER" id="PTHR30309">
    <property type="entry name" value="INNER MEMBRANE PROTEIN YGIH"/>
    <property type="match status" value="1"/>
</dbReference>
<evidence type="ECO:0000256" key="4">
    <source>
        <dbReference type="ARBA" id="ARBA00022692"/>
    </source>
</evidence>
<dbReference type="RefSeq" id="WP_120047685.1">
    <property type="nucleotide sequence ID" value="NZ_RAHX01000001.1"/>
</dbReference>
<reference evidence="11 12" key="1">
    <citation type="journal article" date="2017" name="Int. J. Syst. Evol. Microbiol.">
        <title>Erythrobacter aquimixticola sp. nov., isolated from the junction between the ocean and a freshwater spring.</title>
        <authorList>
            <person name="Park S."/>
            <person name="Jung Y.T."/>
            <person name="Choi S.J."/>
            <person name="Yoon J.H."/>
        </authorList>
    </citation>
    <scope>NUCLEOTIDE SEQUENCE [LARGE SCALE GENOMIC DNA]</scope>
    <source>
        <strain evidence="11 12">JSSK-14</strain>
    </source>
</reference>
<dbReference type="EMBL" id="RAHX01000001">
    <property type="protein sequence ID" value="RJY08672.1"/>
    <property type="molecule type" value="Genomic_DNA"/>
</dbReference>
<evidence type="ECO:0000256" key="6">
    <source>
        <dbReference type="ARBA" id="ARBA00023098"/>
    </source>
</evidence>
<feature type="transmembrane region" description="Helical" evidence="10">
    <location>
        <begin position="6"/>
        <end position="23"/>
    </location>
</feature>
<comment type="pathway">
    <text evidence="10">Lipid metabolism; phospholipid metabolism.</text>
</comment>
<keyword evidence="12" id="KW-1185">Reference proteome</keyword>
<feature type="transmembrane region" description="Helical" evidence="10">
    <location>
        <begin position="51"/>
        <end position="74"/>
    </location>
</feature>
<comment type="catalytic activity">
    <reaction evidence="10">
        <text>an acyl phosphate + sn-glycerol 3-phosphate = a 1-acyl-sn-glycero-3-phosphate + phosphate</text>
        <dbReference type="Rhea" id="RHEA:34075"/>
        <dbReference type="ChEBI" id="CHEBI:43474"/>
        <dbReference type="ChEBI" id="CHEBI:57597"/>
        <dbReference type="ChEBI" id="CHEBI:57970"/>
        <dbReference type="ChEBI" id="CHEBI:59918"/>
        <dbReference type="EC" id="2.3.1.275"/>
    </reaction>
</comment>
<keyword evidence="7 10" id="KW-0472">Membrane</keyword>
<keyword evidence="5 10" id="KW-1133">Transmembrane helix</keyword>
<feature type="transmembrane region" description="Helical" evidence="10">
    <location>
        <begin position="157"/>
        <end position="186"/>
    </location>
</feature>
<evidence type="ECO:0000313" key="12">
    <source>
        <dbReference type="Proteomes" id="UP000285232"/>
    </source>
</evidence>
<sequence length="206" mass="21458">MDLFGAFLIGYLSGSIPFGLLLARAAGKGDIRSIGSGNIGATNVLRTGSKWLAVATLLLDFAKGFVPVLLASWLWGFDGPRIQPANLVEECKSLAALGAVLGHCFPVWLRFRGGKGVATNAGVSFGLAWPIGVVYAVVWIAVLALGRISSVAGMSAVIAAALGAWLLGFAHFGPVLAIIAALIVWLHRANIGRLLRGEEPRVGSKS</sequence>
<dbReference type="EC" id="2.3.1.275" evidence="10"/>